<sequence>MSHPWRETHDAKEEAIDDAFTSSPSLFCARLVPPLPHATEEEGSEHMGNLSGWTLVCRLLVTPLSPLGNYQYHRKTLPLAPGANGGIASQPLGPEIAGTTSRVLWGGRASANRRPGDSRYRAGGTVEPAGLQQRRGVLAQLSEREPVPVRTSATQRTADHRYRYCSAAERARATRSVAPAGPASAGRPARSGCFWLWAALSVARLAAPLVALHPLHPLQLATAAAAAAAAAAALCTSALLSLSPPPLPYIQTQHHPVARLSPPVFLLHSSRSTFAPLPLSPRSRPCIALDWLRLRPRSAVALERRPGISPLASPRLASPHPAHRLPTPRRRPDEQNKGPKRPFSRSRQLPHALLPPRILSHEFLIPYFARRRSLPPSCRAAVSGAFAIRSASPRRRPATAALFAHAVFERHPVSPDRAFASRACAGQPITGGRHNRS</sequence>
<gene>
    <name evidence="2" type="ORF">CCMA1212_009666</name>
</gene>
<dbReference type="GeneID" id="300581189"/>
<proteinExistence type="predicted"/>
<feature type="region of interest" description="Disordered" evidence="1">
    <location>
        <begin position="310"/>
        <end position="350"/>
    </location>
</feature>
<evidence type="ECO:0000256" key="1">
    <source>
        <dbReference type="SAM" id="MobiDB-lite"/>
    </source>
</evidence>
<protein>
    <submittedName>
        <fullName evidence="2">Uncharacterized protein</fullName>
    </submittedName>
</protein>
<accession>A0ABY2GRA9</accession>
<evidence type="ECO:0000313" key="2">
    <source>
        <dbReference type="EMBL" id="TFA98472.1"/>
    </source>
</evidence>
<comment type="caution">
    <text evidence="2">The sequence shown here is derived from an EMBL/GenBank/DDBJ whole genome shotgun (WGS) entry which is preliminary data.</text>
</comment>
<reference evidence="2 3" key="1">
    <citation type="submission" date="2018-01" db="EMBL/GenBank/DDBJ databases">
        <title>Genome characterization of the sugarcane-associated fungus Trichoderma ghanense CCMA-1212 and their application in lignocelulose bioconversion.</title>
        <authorList>
            <person name="Steindorff A.S."/>
            <person name="Mendes T.D."/>
            <person name="Vilela E.S.D."/>
            <person name="Rodrigues D.S."/>
            <person name="Formighieri E.F."/>
            <person name="Melo I.S."/>
            <person name="Favaro L.C.L."/>
        </authorList>
    </citation>
    <scope>NUCLEOTIDE SEQUENCE [LARGE SCALE GENOMIC DNA]</scope>
    <source>
        <strain evidence="2 3">CCMA-1212</strain>
    </source>
</reference>
<dbReference type="EMBL" id="PPTA01000019">
    <property type="protein sequence ID" value="TFA98472.1"/>
    <property type="molecule type" value="Genomic_DNA"/>
</dbReference>
<organism evidence="2 3">
    <name type="scientific">Trichoderma ghanense</name>
    <dbReference type="NCBI Taxonomy" id="65468"/>
    <lineage>
        <taxon>Eukaryota</taxon>
        <taxon>Fungi</taxon>
        <taxon>Dikarya</taxon>
        <taxon>Ascomycota</taxon>
        <taxon>Pezizomycotina</taxon>
        <taxon>Sordariomycetes</taxon>
        <taxon>Hypocreomycetidae</taxon>
        <taxon>Hypocreales</taxon>
        <taxon>Hypocreaceae</taxon>
        <taxon>Trichoderma</taxon>
    </lineage>
</organism>
<keyword evidence="3" id="KW-1185">Reference proteome</keyword>
<dbReference type="RefSeq" id="XP_073554674.1">
    <property type="nucleotide sequence ID" value="XM_073706739.1"/>
</dbReference>
<name>A0ABY2GRA9_9HYPO</name>
<dbReference type="Proteomes" id="UP001642720">
    <property type="component" value="Unassembled WGS sequence"/>
</dbReference>
<evidence type="ECO:0000313" key="3">
    <source>
        <dbReference type="Proteomes" id="UP001642720"/>
    </source>
</evidence>